<dbReference type="FunFam" id="3.40.190.10:FF:000035">
    <property type="entry name" value="Molybdate ABC transporter substrate-binding protein"/>
    <property type="match status" value="1"/>
</dbReference>
<gene>
    <name evidence="8" type="primary">modA</name>
    <name evidence="7" type="ORF">B0181_03905</name>
    <name evidence="8" type="ORF">NCTC10293_01814</name>
</gene>
<reference evidence="8 10" key="2">
    <citation type="submission" date="2018-06" db="EMBL/GenBank/DDBJ databases">
        <authorList>
            <consortium name="Pathogen Informatics"/>
            <person name="Doyle S."/>
        </authorList>
    </citation>
    <scope>NUCLEOTIDE SEQUENCE [LARGE SCALE GENOMIC DNA]</scope>
    <source>
        <strain evidence="8 10">NCTC10293</strain>
    </source>
</reference>
<dbReference type="OrthoDB" id="9785015at2"/>
<dbReference type="STRING" id="34060.B0181_03905"/>
<dbReference type="EMBL" id="UGQE01000004">
    <property type="protein sequence ID" value="STZ14222.1"/>
    <property type="molecule type" value="Genomic_DNA"/>
</dbReference>
<dbReference type="GO" id="GO:1901359">
    <property type="term" value="F:tungstate binding"/>
    <property type="evidence" value="ECO:0007669"/>
    <property type="project" value="UniProtKB-ARBA"/>
</dbReference>
<protein>
    <submittedName>
        <fullName evidence="7">Molybdate ABC transporter substrate-binding protein</fullName>
    </submittedName>
    <submittedName>
        <fullName evidence="8">Molybdate-binding periplasmic protein</fullName>
    </submittedName>
</protein>
<evidence type="ECO:0000256" key="5">
    <source>
        <dbReference type="ARBA" id="ARBA00062515"/>
    </source>
</evidence>
<evidence type="ECO:0000313" key="8">
    <source>
        <dbReference type="EMBL" id="STZ14222.1"/>
    </source>
</evidence>
<evidence type="ECO:0000256" key="6">
    <source>
        <dbReference type="PIRSR" id="PIRSR004846-1"/>
    </source>
</evidence>
<dbReference type="PIRSF" id="PIRSF004846">
    <property type="entry name" value="ModA"/>
    <property type="match status" value="1"/>
</dbReference>
<feature type="binding site" evidence="6">
    <location>
        <position position="175"/>
    </location>
    <ligand>
        <name>molybdate</name>
        <dbReference type="ChEBI" id="CHEBI:36264"/>
    </ligand>
</feature>
<dbReference type="PANTHER" id="PTHR30632">
    <property type="entry name" value="MOLYBDATE-BINDING PERIPLASMIC PROTEIN"/>
    <property type="match status" value="1"/>
</dbReference>
<feature type="binding site" evidence="6">
    <location>
        <position position="148"/>
    </location>
    <ligand>
        <name>molybdate</name>
        <dbReference type="ChEBI" id="CHEBI:36264"/>
    </ligand>
</feature>
<keyword evidence="9" id="KW-1185">Reference proteome</keyword>
<evidence type="ECO:0000313" key="10">
    <source>
        <dbReference type="Proteomes" id="UP000255279"/>
    </source>
</evidence>
<feature type="binding site" evidence="6">
    <location>
        <position position="193"/>
    </location>
    <ligand>
        <name>molybdate</name>
        <dbReference type="ChEBI" id="CHEBI:36264"/>
    </ligand>
</feature>
<dbReference type="GO" id="GO:0030973">
    <property type="term" value="F:molybdate ion binding"/>
    <property type="evidence" value="ECO:0007669"/>
    <property type="project" value="TreeGrafter"/>
</dbReference>
<evidence type="ECO:0000313" key="9">
    <source>
        <dbReference type="Proteomes" id="UP000190435"/>
    </source>
</evidence>
<accession>A0A1T0A5N7</accession>
<dbReference type="Pfam" id="PF13531">
    <property type="entry name" value="SBP_bac_11"/>
    <property type="match status" value="1"/>
</dbReference>
<dbReference type="Proteomes" id="UP000190435">
    <property type="component" value="Unassembled WGS sequence"/>
</dbReference>
<feature type="binding site" evidence="6">
    <location>
        <position position="35"/>
    </location>
    <ligand>
        <name>molybdate</name>
        <dbReference type="ChEBI" id="CHEBI:36264"/>
    </ligand>
</feature>
<keyword evidence="2 6" id="KW-0500">Molybdenum</keyword>
<dbReference type="GO" id="GO:0015689">
    <property type="term" value="P:molybdate ion transport"/>
    <property type="evidence" value="ECO:0007669"/>
    <property type="project" value="InterPro"/>
</dbReference>
<evidence type="ECO:0000256" key="3">
    <source>
        <dbReference type="ARBA" id="ARBA00022723"/>
    </source>
</evidence>
<dbReference type="CDD" id="cd13536">
    <property type="entry name" value="PBP2_EcModA"/>
    <property type="match status" value="1"/>
</dbReference>
<dbReference type="AlphaFoldDB" id="A0A1T0A5N7"/>
<sequence>MNKFTVIAAFVIAALFGCTHTKTDKPSVTVYAAASLTDVMNELHSIYESKHGTAIKTNFAASGTLAKQITQGGKADVFLSADTAWAQYLHTQGKIAQNHSKALLGNRLVLITPAKNPIKTPIVMDKTFDISSAFTGKLCTGNTQSVPAGKYAKEALTHLGWWSVVSAHLVETEDVRSAVNFVSRGECALGIVYATDAQAFAGVQIVATFPKDSHTPIVYPISLINPDSQDAAHFYQFLQSAQAQAVFRKYGFDVL</sequence>
<dbReference type="PANTHER" id="PTHR30632:SF17">
    <property type="entry name" value="MOLYBDATE-BINDING PROTEIN MODA"/>
    <property type="match status" value="1"/>
</dbReference>
<reference evidence="7 9" key="1">
    <citation type="submission" date="2017-02" db="EMBL/GenBank/DDBJ databases">
        <title>Draft genome sequence of Moraxella caviae CCUG 355 type strain.</title>
        <authorList>
            <person name="Engstrom-Jakobsson H."/>
            <person name="Salva-Serra F."/>
            <person name="Thorell K."/>
            <person name="Gonzales-Siles L."/>
            <person name="Karlsson R."/>
            <person name="Boulund F."/>
            <person name="Engstrand L."/>
            <person name="Moore E."/>
        </authorList>
    </citation>
    <scope>NUCLEOTIDE SEQUENCE [LARGE SCALE GENOMIC DNA]</scope>
    <source>
        <strain evidence="7 9">CCUG 355</strain>
    </source>
</reference>
<keyword evidence="4" id="KW-0732">Signal</keyword>
<feature type="binding site" evidence="6">
    <location>
        <position position="62"/>
    </location>
    <ligand>
        <name>molybdate</name>
        <dbReference type="ChEBI" id="CHEBI:36264"/>
    </ligand>
</feature>
<dbReference type="GO" id="GO:0046872">
    <property type="term" value="F:metal ion binding"/>
    <property type="evidence" value="ECO:0007669"/>
    <property type="project" value="UniProtKB-KW"/>
</dbReference>
<evidence type="ECO:0000313" key="7">
    <source>
        <dbReference type="EMBL" id="OOR91083.1"/>
    </source>
</evidence>
<proteinExistence type="inferred from homology"/>
<name>A0A1T0A5N7_9GAMM</name>
<dbReference type="InterPro" id="IPR005950">
    <property type="entry name" value="ModA"/>
</dbReference>
<dbReference type="Proteomes" id="UP000255279">
    <property type="component" value="Unassembled WGS sequence"/>
</dbReference>
<comment type="similarity">
    <text evidence="1">Belongs to the bacterial solute-binding protein ModA family.</text>
</comment>
<evidence type="ECO:0000256" key="1">
    <source>
        <dbReference type="ARBA" id="ARBA00009175"/>
    </source>
</evidence>
<evidence type="ECO:0000256" key="4">
    <source>
        <dbReference type="ARBA" id="ARBA00022729"/>
    </source>
</evidence>
<dbReference type="RefSeq" id="WP_078276176.1">
    <property type="nucleotide sequence ID" value="NZ_CAACXO010000070.1"/>
</dbReference>
<dbReference type="SUPFAM" id="SSF53850">
    <property type="entry name" value="Periplasmic binding protein-like II"/>
    <property type="match status" value="1"/>
</dbReference>
<dbReference type="NCBIfam" id="TIGR01256">
    <property type="entry name" value="modA"/>
    <property type="match status" value="1"/>
</dbReference>
<dbReference type="EMBL" id="MUXU01000025">
    <property type="protein sequence ID" value="OOR91083.1"/>
    <property type="molecule type" value="Genomic_DNA"/>
</dbReference>
<dbReference type="PROSITE" id="PS51257">
    <property type="entry name" value="PROKAR_LIPOPROTEIN"/>
    <property type="match status" value="1"/>
</dbReference>
<comment type="subunit">
    <text evidence="5">The complex is composed of two ATP-binding proteins (ModC), two transmembrane proteins (ModB) and a solute-binding protein (ModA).</text>
</comment>
<dbReference type="GO" id="GO:0030288">
    <property type="term" value="C:outer membrane-bounded periplasmic space"/>
    <property type="evidence" value="ECO:0007669"/>
    <property type="project" value="TreeGrafter"/>
</dbReference>
<evidence type="ECO:0000256" key="2">
    <source>
        <dbReference type="ARBA" id="ARBA00022505"/>
    </source>
</evidence>
<keyword evidence="3 6" id="KW-0479">Metal-binding</keyword>
<dbReference type="Gene3D" id="3.40.190.10">
    <property type="entry name" value="Periplasmic binding protein-like II"/>
    <property type="match status" value="2"/>
</dbReference>
<organism evidence="7 9">
    <name type="scientific">Moraxella caviae</name>
    <dbReference type="NCBI Taxonomy" id="34060"/>
    <lineage>
        <taxon>Bacteria</taxon>
        <taxon>Pseudomonadati</taxon>
        <taxon>Pseudomonadota</taxon>
        <taxon>Gammaproteobacteria</taxon>
        <taxon>Moraxellales</taxon>
        <taxon>Moraxellaceae</taxon>
        <taxon>Moraxella</taxon>
    </lineage>
</organism>
<dbReference type="InterPro" id="IPR050682">
    <property type="entry name" value="ModA/WtpA"/>
</dbReference>